<evidence type="ECO:0000256" key="1">
    <source>
        <dbReference type="ARBA" id="ARBA00006484"/>
    </source>
</evidence>
<evidence type="ECO:0000256" key="3">
    <source>
        <dbReference type="RuleBase" id="RU000363"/>
    </source>
</evidence>
<dbReference type="AlphaFoldDB" id="A0A853CUZ8"/>
<protein>
    <recommendedName>
        <fullName evidence="6">SDR family oxidoreductase</fullName>
    </recommendedName>
</protein>
<dbReference type="Pfam" id="PF00106">
    <property type="entry name" value="adh_short"/>
    <property type="match status" value="1"/>
</dbReference>
<dbReference type="EMBL" id="JACCFL010000001">
    <property type="protein sequence ID" value="NYJ24238.1"/>
    <property type="molecule type" value="Genomic_DNA"/>
</dbReference>
<proteinExistence type="inferred from homology"/>
<dbReference type="Proteomes" id="UP000578352">
    <property type="component" value="Unassembled WGS sequence"/>
</dbReference>
<name>A0A853CUZ8_9MICO</name>
<comment type="caution">
    <text evidence="4">The sequence shown here is derived from an EMBL/GenBank/DDBJ whole genome shotgun (WGS) entry which is preliminary data.</text>
</comment>
<comment type="similarity">
    <text evidence="1 3">Belongs to the short-chain dehydrogenases/reductases (SDR) family.</text>
</comment>
<evidence type="ECO:0000313" key="5">
    <source>
        <dbReference type="Proteomes" id="UP000578352"/>
    </source>
</evidence>
<dbReference type="PANTHER" id="PTHR42901:SF1">
    <property type="entry name" value="ALCOHOL DEHYDROGENASE"/>
    <property type="match status" value="1"/>
</dbReference>
<dbReference type="PRINTS" id="PR00081">
    <property type="entry name" value="GDHRDH"/>
</dbReference>
<accession>A0A853CUZ8</accession>
<dbReference type="CDD" id="cd05233">
    <property type="entry name" value="SDR_c"/>
    <property type="match status" value="1"/>
</dbReference>
<dbReference type="PIRSF" id="PIRSF000126">
    <property type="entry name" value="11-beta-HSD1"/>
    <property type="match status" value="1"/>
</dbReference>
<dbReference type="InterPro" id="IPR002347">
    <property type="entry name" value="SDR_fam"/>
</dbReference>
<dbReference type="PANTHER" id="PTHR42901">
    <property type="entry name" value="ALCOHOL DEHYDROGENASE"/>
    <property type="match status" value="1"/>
</dbReference>
<dbReference type="SUPFAM" id="SSF51735">
    <property type="entry name" value="NAD(P)-binding Rossmann-fold domains"/>
    <property type="match status" value="1"/>
</dbReference>
<evidence type="ECO:0000313" key="4">
    <source>
        <dbReference type="EMBL" id="NYJ24238.1"/>
    </source>
</evidence>
<dbReference type="RefSeq" id="WP_179606235.1">
    <property type="nucleotide sequence ID" value="NZ_BAABEH010000001.1"/>
</dbReference>
<dbReference type="Gene3D" id="3.40.50.720">
    <property type="entry name" value="NAD(P)-binding Rossmann-like Domain"/>
    <property type="match status" value="1"/>
</dbReference>
<dbReference type="GO" id="GO:0016491">
    <property type="term" value="F:oxidoreductase activity"/>
    <property type="evidence" value="ECO:0007669"/>
    <property type="project" value="UniProtKB-KW"/>
</dbReference>
<reference evidence="4 5" key="1">
    <citation type="submission" date="2020-07" db="EMBL/GenBank/DDBJ databases">
        <title>Sequencing the genomes of 1000 actinobacteria strains.</title>
        <authorList>
            <person name="Klenk H.-P."/>
        </authorList>
    </citation>
    <scope>NUCLEOTIDE SEQUENCE [LARGE SCALE GENOMIC DNA]</scope>
    <source>
        <strain evidence="4 5">DSM 15165</strain>
    </source>
</reference>
<evidence type="ECO:0000256" key="2">
    <source>
        <dbReference type="ARBA" id="ARBA00023002"/>
    </source>
</evidence>
<organism evidence="4 5">
    <name type="scientific">Leifsonia shinshuensis</name>
    <dbReference type="NCBI Taxonomy" id="150026"/>
    <lineage>
        <taxon>Bacteria</taxon>
        <taxon>Bacillati</taxon>
        <taxon>Actinomycetota</taxon>
        <taxon>Actinomycetes</taxon>
        <taxon>Micrococcales</taxon>
        <taxon>Microbacteriaceae</taxon>
        <taxon>Leifsonia</taxon>
    </lineage>
</organism>
<keyword evidence="2" id="KW-0560">Oxidoreductase</keyword>
<sequence length="268" mass="28220">MSPVDYRRGVALITGASSGLGEEFARRLAARGADLALVARRADRLDALAARLRAEHGVAVSTIPLGLAAPDAAAALRAETDRLGLDVHTLVNNAGFATHGLFEESDPDRIRSEVALNVATLVALSRAYIPDLVRHGDGALVNVASTAAYQPVPSMAVYSATKAFVLSFTEALWHETRASGLRVLALSPGATRTEFFDVVGSENARVGRFQTAQQVVDLALTTLDRRNAPPSVISGTGNRVSAALSRLLSRRLLVTTTGRVMAAAEARG</sequence>
<evidence type="ECO:0008006" key="6">
    <source>
        <dbReference type="Google" id="ProtNLM"/>
    </source>
</evidence>
<dbReference type="PRINTS" id="PR00080">
    <property type="entry name" value="SDRFAMILY"/>
</dbReference>
<gene>
    <name evidence="4" type="ORF">HNR13_002525</name>
</gene>
<dbReference type="InterPro" id="IPR036291">
    <property type="entry name" value="NAD(P)-bd_dom_sf"/>
</dbReference>